<keyword evidence="10" id="KW-1185">Reference proteome</keyword>
<keyword evidence="2 7" id="KW-0813">Transport</keyword>
<keyword evidence="3" id="KW-1003">Cell membrane</keyword>
<dbReference type="PROSITE" id="PS50928">
    <property type="entry name" value="ABC_TM1"/>
    <property type="match status" value="1"/>
</dbReference>
<dbReference type="SUPFAM" id="SSF161098">
    <property type="entry name" value="MetI-like"/>
    <property type="match status" value="1"/>
</dbReference>
<sequence length="312" mass="33630">MAVTLAPGSAATTSRLIRKDPRRLSPGRAVAWTYLGVIVVVTLFPFYWILRTALSNNYKLATNPSSPLPVGFTWGAFERVLGLASTAEAQAQGGSGATLDIALYLRNSLIYASVQTALVVLVSAAAAYAFSRLHWRGRDLVFNILISALMVPSVFTLLPNFVLVKDLGLTDTFAGLILPGGLFQAFTLFFLRQFMLGLSTEVEEAAVIDGAGPLRIFFRIILPMSSAPIATVSLLMFVNAWNDYFWPLLIANDQNVQPLTLALGVFKQSSPQAAPDWAGLMAAALIAALPMLLLFVAFGKRIVNSIGFSGLK</sequence>
<name>A0ABV1TQZ3_9ACTN</name>
<feature type="transmembrane region" description="Helical" evidence="7">
    <location>
        <begin position="277"/>
        <end position="298"/>
    </location>
</feature>
<accession>A0ABV1TQZ3</accession>
<keyword evidence="6 7" id="KW-0472">Membrane</keyword>
<evidence type="ECO:0000256" key="5">
    <source>
        <dbReference type="ARBA" id="ARBA00022989"/>
    </source>
</evidence>
<feature type="transmembrane region" description="Helical" evidence="7">
    <location>
        <begin position="109"/>
        <end position="128"/>
    </location>
</feature>
<dbReference type="Gene3D" id="1.10.3720.10">
    <property type="entry name" value="MetI-like"/>
    <property type="match status" value="1"/>
</dbReference>
<feature type="domain" description="ABC transmembrane type-1" evidence="8">
    <location>
        <begin position="105"/>
        <end position="298"/>
    </location>
</feature>
<evidence type="ECO:0000259" key="8">
    <source>
        <dbReference type="PROSITE" id="PS50928"/>
    </source>
</evidence>
<dbReference type="InterPro" id="IPR000515">
    <property type="entry name" value="MetI-like"/>
</dbReference>
<dbReference type="Proteomes" id="UP001490365">
    <property type="component" value="Unassembled WGS sequence"/>
</dbReference>
<feature type="transmembrane region" description="Helical" evidence="7">
    <location>
        <begin position="173"/>
        <end position="191"/>
    </location>
</feature>
<evidence type="ECO:0000256" key="7">
    <source>
        <dbReference type="RuleBase" id="RU363032"/>
    </source>
</evidence>
<evidence type="ECO:0000256" key="6">
    <source>
        <dbReference type="ARBA" id="ARBA00023136"/>
    </source>
</evidence>
<proteinExistence type="inferred from homology"/>
<dbReference type="PANTHER" id="PTHR43744">
    <property type="entry name" value="ABC TRANSPORTER PERMEASE PROTEIN MG189-RELATED-RELATED"/>
    <property type="match status" value="1"/>
</dbReference>
<reference evidence="9 10" key="1">
    <citation type="submission" date="2024-06" db="EMBL/GenBank/DDBJ databases">
        <title>The Natural Products Discovery Center: Release of the First 8490 Sequenced Strains for Exploring Actinobacteria Biosynthetic Diversity.</title>
        <authorList>
            <person name="Kalkreuter E."/>
            <person name="Kautsar S.A."/>
            <person name="Yang D."/>
            <person name="Bader C.D."/>
            <person name="Teijaro C.N."/>
            <person name="Fluegel L."/>
            <person name="Davis C.M."/>
            <person name="Simpson J.R."/>
            <person name="Lauterbach L."/>
            <person name="Steele A.D."/>
            <person name="Gui C."/>
            <person name="Meng S."/>
            <person name="Li G."/>
            <person name="Viehrig K."/>
            <person name="Ye F."/>
            <person name="Su P."/>
            <person name="Kiefer A.F."/>
            <person name="Nichols A."/>
            <person name="Cepeda A.J."/>
            <person name="Yan W."/>
            <person name="Fan B."/>
            <person name="Jiang Y."/>
            <person name="Adhikari A."/>
            <person name="Zheng C.-J."/>
            <person name="Schuster L."/>
            <person name="Cowan T.M."/>
            <person name="Smanski M.J."/>
            <person name="Chevrette M.G."/>
            <person name="De Carvalho L.P.S."/>
            <person name="Shen B."/>
        </authorList>
    </citation>
    <scope>NUCLEOTIDE SEQUENCE [LARGE SCALE GENOMIC DNA]</scope>
    <source>
        <strain evidence="9 10">NPDC001694</strain>
    </source>
</reference>
<feature type="transmembrane region" description="Helical" evidence="7">
    <location>
        <begin position="140"/>
        <end position="161"/>
    </location>
</feature>
<gene>
    <name evidence="9" type="ORF">ABT211_34875</name>
</gene>
<dbReference type="PANTHER" id="PTHR43744:SF12">
    <property type="entry name" value="ABC TRANSPORTER PERMEASE PROTEIN MG189-RELATED"/>
    <property type="match status" value="1"/>
</dbReference>
<feature type="transmembrane region" description="Helical" evidence="7">
    <location>
        <begin position="216"/>
        <end position="238"/>
    </location>
</feature>
<evidence type="ECO:0000256" key="1">
    <source>
        <dbReference type="ARBA" id="ARBA00004651"/>
    </source>
</evidence>
<comment type="caution">
    <text evidence="9">The sequence shown here is derived from an EMBL/GenBank/DDBJ whole genome shotgun (WGS) entry which is preliminary data.</text>
</comment>
<evidence type="ECO:0000256" key="4">
    <source>
        <dbReference type="ARBA" id="ARBA00022692"/>
    </source>
</evidence>
<evidence type="ECO:0000313" key="10">
    <source>
        <dbReference type="Proteomes" id="UP001490365"/>
    </source>
</evidence>
<evidence type="ECO:0000256" key="2">
    <source>
        <dbReference type="ARBA" id="ARBA00022448"/>
    </source>
</evidence>
<keyword evidence="5 7" id="KW-1133">Transmembrane helix</keyword>
<protein>
    <submittedName>
        <fullName evidence="9">Carbohydrate ABC transporter permease</fullName>
    </submittedName>
</protein>
<feature type="transmembrane region" description="Helical" evidence="7">
    <location>
        <begin position="29"/>
        <end position="50"/>
    </location>
</feature>
<evidence type="ECO:0000313" key="9">
    <source>
        <dbReference type="EMBL" id="MER6272426.1"/>
    </source>
</evidence>
<dbReference type="InterPro" id="IPR035906">
    <property type="entry name" value="MetI-like_sf"/>
</dbReference>
<dbReference type="RefSeq" id="WP_351960745.1">
    <property type="nucleotide sequence ID" value="NZ_JBEOZM010000022.1"/>
</dbReference>
<evidence type="ECO:0000256" key="3">
    <source>
        <dbReference type="ARBA" id="ARBA00022475"/>
    </source>
</evidence>
<comment type="similarity">
    <text evidence="7">Belongs to the binding-protein-dependent transport system permease family.</text>
</comment>
<organism evidence="9 10">
    <name type="scientific">Streptomyces sp. 900105755</name>
    <dbReference type="NCBI Taxonomy" id="3154389"/>
    <lineage>
        <taxon>Bacteria</taxon>
        <taxon>Bacillati</taxon>
        <taxon>Actinomycetota</taxon>
        <taxon>Actinomycetes</taxon>
        <taxon>Kitasatosporales</taxon>
        <taxon>Streptomycetaceae</taxon>
        <taxon>Streptomyces</taxon>
    </lineage>
</organism>
<keyword evidence="4 7" id="KW-0812">Transmembrane</keyword>
<dbReference type="EMBL" id="JBEOZM010000022">
    <property type="protein sequence ID" value="MER6272426.1"/>
    <property type="molecule type" value="Genomic_DNA"/>
</dbReference>
<dbReference type="CDD" id="cd06261">
    <property type="entry name" value="TM_PBP2"/>
    <property type="match status" value="1"/>
</dbReference>
<comment type="subcellular location">
    <subcellularLocation>
        <location evidence="1 7">Cell membrane</location>
        <topology evidence="1 7">Multi-pass membrane protein</topology>
    </subcellularLocation>
</comment>
<dbReference type="Pfam" id="PF00528">
    <property type="entry name" value="BPD_transp_1"/>
    <property type="match status" value="1"/>
</dbReference>